<feature type="transmembrane region" description="Helical" evidence="1">
    <location>
        <begin position="6"/>
        <end position="23"/>
    </location>
</feature>
<keyword evidence="1" id="KW-1133">Transmembrane helix</keyword>
<protein>
    <submittedName>
        <fullName evidence="2">Uncharacterized protein</fullName>
    </submittedName>
</protein>
<evidence type="ECO:0000313" key="3">
    <source>
        <dbReference type="Proteomes" id="UP000198518"/>
    </source>
</evidence>
<keyword evidence="3" id="KW-1185">Reference proteome</keyword>
<dbReference type="RefSeq" id="WP_089670191.1">
    <property type="nucleotide sequence ID" value="NZ_FOJA01000001.1"/>
</dbReference>
<keyword evidence="1" id="KW-0812">Transmembrane</keyword>
<gene>
    <name evidence="2" type="ORF">SAMN04487945_2922</name>
</gene>
<feature type="transmembrane region" description="Helical" evidence="1">
    <location>
        <begin position="66"/>
        <end position="88"/>
    </location>
</feature>
<sequence length="103" mass="10534">MPDFTPLVLFATAVTLALGLAVARLGYRAYRRTDLAGLRSLSAALVLVVAGSALGAADQLLGVDAALAGLAGSVVTATGFVVLAVALYGSDRPRPERRAHDEN</sequence>
<reference evidence="2 3" key="1">
    <citation type="submission" date="2016-10" db="EMBL/GenBank/DDBJ databases">
        <authorList>
            <person name="de Groot N.N."/>
        </authorList>
    </citation>
    <scope>NUCLEOTIDE SEQUENCE [LARGE SCALE GENOMIC DNA]</scope>
    <source>
        <strain evidence="2 3">CGMCC 1.5337</strain>
    </source>
</reference>
<keyword evidence="1" id="KW-0472">Membrane</keyword>
<dbReference type="AlphaFoldDB" id="A0A1I0QSV6"/>
<dbReference type="Pfam" id="PF24365">
    <property type="entry name" value="DUF7521"/>
    <property type="match status" value="1"/>
</dbReference>
<dbReference type="InterPro" id="IPR055943">
    <property type="entry name" value="DUF7521"/>
</dbReference>
<organism evidence="2 3">
    <name type="scientific">Halobacterium jilantaiense</name>
    <dbReference type="NCBI Taxonomy" id="355548"/>
    <lineage>
        <taxon>Archaea</taxon>
        <taxon>Methanobacteriati</taxon>
        <taxon>Methanobacteriota</taxon>
        <taxon>Stenosarchaea group</taxon>
        <taxon>Halobacteria</taxon>
        <taxon>Halobacteriales</taxon>
        <taxon>Halobacteriaceae</taxon>
        <taxon>Halobacterium</taxon>
    </lineage>
</organism>
<feature type="transmembrane region" description="Helical" evidence="1">
    <location>
        <begin position="35"/>
        <end position="54"/>
    </location>
</feature>
<dbReference type="EMBL" id="FOJA01000001">
    <property type="protein sequence ID" value="SEW30412.1"/>
    <property type="molecule type" value="Genomic_DNA"/>
</dbReference>
<evidence type="ECO:0000313" key="2">
    <source>
        <dbReference type="EMBL" id="SEW30412.1"/>
    </source>
</evidence>
<name>A0A1I0QSV6_9EURY</name>
<proteinExistence type="predicted"/>
<dbReference type="Proteomes" id="UP000198518">
    <property type="component" value="Unassembled WGS sequence"/>
</dbReference>
<accession>A0A1I0QSV6</accession>
<evidence type="ECO:0000256" key="1">
    <source>
        <dbReference type="SAM" id="Phobius"/>
    </source>
</evidence>